<protein>
    <submittedName>
        <fullName evidence="5">Opioid growth factor receptor-like protein 1 isoform X1</fullName>
    </submittedName>
</protein>
<keyword evidence="4" id="KW-1185">Reference proteome</keyword>
<dbReference type="GO" id="GO:0140625">
    <property type="term" value="F:opioid growth factor receptor activity"/>
    <property type="evidence" value="ECO:0007669"/>
    <property type="project" value="InterPro"/>
</dbReference>
<feature type="region of interest" description="Disordered" evidence="2">
    <location>
        <begin position="169"/>
        <end position="356"/>
    </location>
</feature>
<dbReference type="InterPro" id="IPR006757">
    <property type="entry name" value="OGF_rcpt"/>
</dbReference>
<evidence type="ECO:0000313" key="4">
    <source>
        <dbReference type="Proteomes" id="UP000504612"/>
    </source>
</evidence>
<feature type="compositionally biased region" description="Low complexity" evidence="2">
    <location>
        <begin position="278"/>
        <end position="296"/>
    </location>
</feature>
<gene>
    <name evidence="5" type="primary">OGFRL1</name>
</gene>
<feature type="compositionally biased region" description="Basic and acidic residues" evidence="2">
    <location>
        <begin position="668"/>
        <end position="688"/>
    </location>
</feature>
<feature type="domain" description="Opioid growth factor receptor (OGFr) conserved" evidence="3">
    <location>
        <begin position="384"/>
        <end position="452"/>
    </location>
</feature>
<feature type="compositionally biased region" description="Acidic residues" evidence="2">
    <location>
        <begin position="236"/>
        <end position="252"/>
    </location>
</feature>
<dbReference type="AlphaFoldDB" id="A0A6J1TRL4"/>
<dbReference type="InterPro" id="IPR039574">
    <property type="entry name" value="OGFr"/>
</dbReference>
<dbReference type="KEGG" id="nss:113410593"/>
<name>A0A6J1TRL4_9SAUR</name>
<dbReference type="RefSeq" id="XP_026521001.1">
    <property type="nucleotide sequence ID" value="XM_026665216.1"/>
</dbReference>
<dbReference type="CTD" id="79627"/>
<feature type="compositionally biased region" description="Polar residues" evidence="2">
    <location>
        <begin position="760"/>
        <end position="769"/>
    </location>
</feature>
<evidence type="ECO:0000259" key="3">
    <source>
        <dbReference type="Pfam" id="PF04664"/>
    </source>
</evidence>
<feature type="compositionally biased region" description="Low complexity" evidence="2">
    <location>
        <begin position="8"/>
        <end position="23"/>
    </location>
</feature>
<sequence>MGVGNTASFPSSLPSSLSGSPRLVRGLQPQPPSSRGGRGSEVPEAATARVSPKLASHLRHLLGGEALRSASSFRRHLLLLLLQEQQRPREGRLQYFLWKSRSIQLLLSILPPPPRVFAGWGLRKGGRSRARWLLSLLPSASDRPPPPPTFLLPDLLVAFCRSAVASRLGHPPTHPGLQEQRPSEPADLPASPRAPPLRLRRGKGKKEEEARGAPGSRSASPMGSLLSGVSFKEPTTVEDCDSTWETDSEPELQDPGGEEGQPLEQAGGGGDGDDPAADRQQQQQSEEPLPAAGGRPEAAEKREGAAEEEEEVVEKEEEKEGGDGVAEEDEAEGREQGETEAPGPEQGDDSVDVTAKPKRSFYAARDLYKYRHQYPQNFKELRYQNDLCNLRFYKNKIPFKPDGVYIEEVLNKWKGDYEKLEHNHTYIQWLFPLREQGLNFYAKELTTCEIEVKHLIYNVMLILKHLNWNNFIYLMLLMFVHSCKNNLLQEFKKTKEAIRRFLLAYKMMLEFFGIKLIDKTGNVARAANWQERFQHLNESQHNYLRITRILKSLGELGYESFKPPLVKLILHEALVEETIPNIKQSALEYFVYTIRDRRERRKLLRFAQQHYTPSDHFIWGPPKKQKPEGSKPSKKLASPVSLRNSSTCKHKKTKELKNVSEICNSRNKTNDEKKTEHIKNGTDSDQSKKTGSPEVVKQSSMVKNSSAECHNSKMDIVEPLNQKETISHLKKHKGKNKENVSQDCKHLEDTEKDSCETKNDSTNISSDMQDNICKDKNLASSSVRNKE</sequence>
<evidence type="ECO:0000256" key="1">
    <source>
        <dbReference type="ARBA" id="ARBA00010365"/>
    </source>
</evidence>
<feature type="domain" description="Opioid growth factor receptor (OGFr) conserved" evidence="3">
    <location>
        <begin position="486"/>
        <end position="625"/>
    </location>
</feature>
<evidence type="ECO:0000256" key="2">
    <source>
        <dbReference type="SAM" id="MobiDB-lite"/>
    </source>
</evidence>
<feature type="region of interest" description="Disordered" evidence="2">
    <location>
        <begin position="615"/>
        <end position="787"/>
    </location>
</feature>
<comment type="similarity">
    <text evidence="1">Belongs to the opioid growth factor receptor family.</text>
</comment>
<feature type="compositionally biased region" description="Basic and acidic residues" evidence="2">
    <location>
        <begin position="736"/>
        <end position="759"/>
    </location>
</feature>
<feature type="region of interest" description="Disordered" evidence="2">
    <location>
        <begin position="1"/>
        <end position="50"/>
    </location>
</feature>
<feature type="compositionally biased region" description="Polar residues" evidence="2">
    <location>
        <begin position="697"/>
        <end position="709"/>
    </location>
</feature>
<feature type="compositionally biased region" description="Acidic residues" evidence="2">
    <location>
        <begin position="323"/>
        <end position="332"/>
    </location>
</feature>
<feature type="compositionally biased region" description="Polar residues" evidence="2">
    <location>
        <begin position="778"/>
        <end position="787"/>
    </location>
</feature>
<dbReference type="Proteomes" id="UP000504612">
    <property type="component" value="Unplaced"/>
</dbReference>
<dbReference type="PANTHER" id="PTHR14015:SF0">
    <property type="entry name" value="OPIOID GROWTH FACTOR RECEPTOR-LIKE PROTEIN 1"/>
    <property type="match status" value="1"/>
</dbReference>
<dbReference type="Pfam" id="PF04664">
    <property type="entry name" value="OGFr_N"/>
    <property type="match status" value="2"/>
</dbReference>
<reference evidence="5" key="1">
    <citation type="submission" date="2025-08" db="UniProtKB">
        <authorList>
            <consortium name="RefSeq"/>
        </authorList>
    </citation>
    <scope>IDENTIFICATION</scope>
</reference>
<dbReference type="PANTHER" id="PTHR14015">
    <property type="entry name" value="OPIOID GROWTH FACTOR RECEPTOR OGFR ZETA-TYPE OPIOID RECEPTOR"/>
    <property type="match status" value="1"/>
</dbReference>
<proteinExistence type="inferred from homology"/>
<feature type="compositionally biased region" description="Acidic residues" evidence="2">
    <location>
        <begin position="306"/>
        <end position="315"/>
    </location>
</feature>
<dbReference type="GO" id="GO:0016020">
    <property type="term" value="C:membrane"/>
    <property type="evidence" value="ECO:0007669"/>
    <property type="project" value="InterPro"/>
</dbReference>
<accession>A0A6J1TRL4</accession>
<evidence type="ECO:0000313" key="5">
    <source>
        <dbReference type="RefSeq" id="XP_026521001.1"/>
    </source>
</evidence>
<organism evidence="4 5">
    <name type="scientific">Notechis scutatus</name>
    <name type="common">mainland tiger snake</name>
    <dbReference type="NCBI Taxonomy" id="8663"/>
    <lineage>
        <taxon>Eukaryota</taxon>
        <taxon>Metazoa</taxon>
        <taxon>Chordata</taxon>
        <taxon>Craniata</taxon>
        <taxon>Vertebrata</taxon>
        <taxon>Euteleostomi</taxon>
        <taxon>Lepidosauria</taxon>
        <taxon>Squamata</taxon>
        <taxon>Bifurcata</taxon>
        <taxon>Unidentata</taxon>
        <taxon>Episquamata</taxon>
        <taxon>Toxicofera</taxon>
        <taxon>Serpentes</taxon>
        <taxon>Colubroidea</taxon>
        <taxon>Elapidae</taxon>
        <taxon>Hydrophiinae</taxon>
        <taxon>Notechis</taxon>
    </lineage>
</organism>
<dbReference type="GeneID" id="113410593"/>